<comment type="caution">
    <text evidence="1">The sequence shown here is derived from an EMBL/GenBank/DDBJ whole genome shotgun (WGS) entry which is preliminary data.</text>
</comment>
<organism evidence="1 2">
    <name type="scientific">Vaccinium darrowii</name>
    <dbReference type="NCBI Taxonomy" id="229202"/>
    <lineage>
        <taxon>Eukaryota</taxon>
        <taxon>Viridiplantae</taxon>
        <taxon>Streptophyta</taxon>
        <taxon>Embryophyta</taxon>
        <taxon>Tracheophyta</taxon>
        <taxon>Spermatophyta</taxon>
        <taxon>Magnoliopsida</taxon>
        <taxon>eudicotyledons</taxon>
        <taxon>Gunneridae</taxon>
        <taxon>Pentapetalae</taxon>
        <taxon>asterids</taxon>
        <taxon>Ericales</taxon>
        <taxon>Ericaceae</taxon>
        <taxon>Vaccinioideae</taxon>
        <taxon>Vaccinieae</taxon>
        <taxon>Vaccinium</taxon>
    </lineage>
</organism>
<protein>
    <submittedName>
        <fullName evidence="1">Uncharacterized protein</fullName>
    </submittedName>
</protein>
<keyword evidence="2" id="KW-1185">Reference proteome</keyword>
<evidence type="ECO:0000313" key="2">
    <source>
        <dbReference type="Proteomes" id="UP000828048"/>
    </source>
</evidence>
<dbReference type="Proteomes" id="UP000828048">
    <property type="component" value="Chromosome 4"/>
</dbReference>
<reference evidence="1 2" key="1">
    <citation type="journal article" date="2021" name="Hortic Res">
        <title>High-quality reference genome and annotation aids understanding of berry development for evergreen blueberry (Vaccinium darrowii).</title>
        <authorList>
            <person name="Yu J."/>
            <person name="Hulse-Kemp A.M."/>
            <person name="Babiker E."/>
            <person name="Staton M."/>
        </authorList>
    </citation>
    <scope>NUCLEOTIDE SEQUENCE [LARGE SCALE GENOMIC DNA]</scope>
    <source>
        <strain evidence="2">cv. NJ 8807/NJ 8810</strain>
        <tissue evidence="1">Young leaf</tissue>
    </source>
</reference>
<name>A0ACB7Z517_9ERIC</name>
<accession>A0ACB7Z517</accession>
<proteinExistence type="predicted"/>
<gene>
    <name evidence="1" type="ORF">Vadar_015804</name>
</gene>
<evidence type="ECO:0000313" key="1">
    <source>
        <dbReference type="EMBL" id="KAH7860625.1"/>
    </source>
</evidence>
<sequence length="1887" mass="205578">MAPKTGKTKPHKAKGEKKKKEEKVLPTVIEITVETPDETQLTLKGISTDRILDVRKLLAVHVETCHVTNFSLSHEVRGSRLKDSVEIVSLKPCHLNMVEEDYTEELAVGHVRRLLDIVACTTSFGPSKTTGRGSPKESGPKETGSNEHDAGPDSEGLVANGEKRSDGGAHRGAPNGPKSPRSDGAAVCGGGGDTAEKGDAAAVLCPPPRLGQFYDFFSFSHLTPPIQYIRRSTRPFLDEKTEDEFFQIDVRVCSGKPTTIVASRKGFYPAGKSSLLSHSLVGLLQQISRIFDAAYKALMKAFTEHNKFGNLPYGFRANTWVVPPYVADNPSTFTPLPMEDENWGGNGGGQGRDGKHDYRQWAKEFAILAAMPCKTPEERQIRDRKAFVLHSLFVDTSVFKAVAAIRHIIDNSHNSPKDLAASILHEERIGDIQIRVTKDVPDASTKLDGKHDGSQVLGMSQEELPKRNLLKGITADESATVQDTSTLGVVVVRHCGYTAIAKVVAVVNWEGRPVPQDIEIEDQPEGGANSLNVNSLRMLLHKSSTPQSSTGVQKLQSTDFEDLCSARSLVRKVLDESLLKLQAETSKHTRSIRWELGACWVQHLQSQASGKNDPKKTEEVKVEPAVKGLGKQGGLLKEIKRKTEEKNNKIEQGKEVAMNGLGMDKKSDATNQQDLEKHDEAIELIWKKLLPEAAYLRLKESETGLHLKSPDELIEMSHKYYTDTAIPKLVADFGSLELSPVDGRTLTDFMHTRGLRMCSLGRVVELADKLPHVQSLCVHEMVVRAYKHILQAVVAAVNNVADLAGSVASCLNALLGNTSAETTNTDINDDNLKWRWVETFLLKRFGWHWKSESEQDLRKFSILRGLCYKVGLELLPRDYDMDSATPFKKSDIISMVPVYKHVACSSADGRTLLESSKTSLDKGKLEDAVNYGTKALSKLVSVCGPYHRMTAGAYSLLAVVLYHTGDFNQATTYQQKALDINERELGLDHPDTMKSYGDLAVFYYRLQHTELALKYVNRALYLLHLTCGPSHPNTAATYINVAMMEEGLGNVHVALRYLHEALKCNKRLLGADHIQTAASYHAIAIALSLMEAYSLSVQHEQTTLQILQAKLGSDDLRTQDAAAWLEYFESKALEQQEAARNGTPKPDASISSKGHLSVSDLLDYIAPDADAKAREAQKKQARAKLKGKPGQMWGTITDEYQKEEILSPNNLVTESSSDKENKSGTENKSEPPFAESKDMKPDLVVADLMVMNQNDDILQDEASDEGWQEAFPKGRSTTNRKSSSSMRPSLAKLSTNFMNVSQSTKHRGKPNNLTSPKLLSNDSASPVQKKFVKSASFSPKLTTPATGTEKSVNTKSAPSSPASTDQVAKSASLVSSISVQAAGKLFSYKEVALAPPGTIVKAVAEHFPKENSNVGPISEASKEMVVPEAIQDVEKDKAEKPIEEKLPLVSDEEKKCPVSAEEGTKVEGAVSIEASKDLKCTAIEDSVEEVKGVVVKGKEVESEGAVPVLGVEDSCSSHDSNITCSKSKELETAVNRSTIAEVLTESETSLPEKDVSSKTDNISEKDETSNNLPKENGNVIPLVTEAENQGSPSSSPLVSEAEKQHEAETVKEASKKLSAAAPPYNPSTIPVFGSVPMVGFNDHVGILPPPVNIPPMVAVNPVRRSPHHSATARVPYGPRLSGGYNRSGNRVSHSKHNGDGIHFSPPRIMNPHAAEFVPGHPWVPNGLYPVSPNGYLASSNGTPVSPNGYPLSPNSIPGSPNGVQPSSNGVVMTQNEFPVSPVESLTVLSVEVSDENHAQVVAEDNDEKSAVDMGNSKESIEDKEPEIRCADDEECKPKAEENPGDPVLVVGNVVVENESDKVDVEEKPNKCWGDYSDNEAEVVEVTS</sequence>
<dbReference type="EMBL" id="CM037154">
    <property type="protein sequence ID" value="KAH7860625.1"/>
    <property type="molecule type" value="Genomic_DNA"/>
</dbReference>